<keyword evidence="8" id="KW-1185">Reference proteome</keyword>
<evidence type="ECO:0000313" key="7">
    <source>
        <dbReference type="EMBL" id="QMW05836.1"/>
    </source>
</evidence>
<evidence type="ECO:0000256" key="1">
    <source>
        <dbReference type="ARBA" id="ARBA00004651"/>
    </source>
</evidence>
<reference evidence="7 8" key="1">
    <citation type="submission" date="2020-07" db="EMBL/GenBank/DDBJ databases">
        <title>Spirosoma foliorum sp. nov., isolated from the leaves on the Nejang mountain Korea, Republic of.</title>
        <authorList>
            <person name="Ho H."/>
            <person name="Lee Y.-J."/>
            <person name="Nurcahyanto D.-A."/>
            <person name="Kim S.-G."/>
        </authorList>
    </citation>
    <scope>NUCLEOTIDE SEQUENCE [LARGE SCALE GENOMIC DNA]</scope>
    <source>
        <strain evidence="7 8">PL0136</strain>
    </source>
</reference>
<dbReference type="InterPro" id="IPR050833">
    <property type="entry name" value="Poly_Biosynth_Transport"/>
</dbReference>
<evidence type="ECO:0000313" key="8">
    <source>
        <dbReference type="Proteomes" id="UP000515369"/>
    </source>
</evidence>
<dbReference type="GO" id="GO:0005886">
    <property type="term" value="C:plasma membrane"/>
    <property type="evidence" value="ECO:0007669"/>
    <property type="project" value="UniProtKB-SubCell"/>
</dbReference>
<evidence type="ECO:0000256" key="3">
    <source>
        <dbReference type="ARBA" id="ARBA00022692"/>
    </source>
</evidence>
<evidence type="ECO:0000256" key="5">
    <source>
        <dbReference type="ARBA" id="ARBA00023136"/>
    </source>
</evidence>
<keyword evidence="2" id="KW-1003">Cell membrane</keyword>
<dbReference type="InterPro" id="IPR002797">
    <property type="entry name" value="Polysacc_synth"/>
</dbReference>
<gene>
    <name evidence="7" type="ORF">H3H32_13530</name>
</gene>
<feature type="transmembrane region" description="Helical" evidence="6">
    <location>
        <begin position="162"/>
        <end position="181"/>
    </location>
</feature>
<feature type="transmembrane region" description="Helical" evidence="6">
    <location>
        <begin position="375"/>
        <end position="393"/>
    </location>
</feature>
<dbReference type="Proteomes" id="UP000515369">
    <property type="component" value="Chromosome"/>
</dbReference>
<feature type="transmembrane region" description="Helical" evidence="6">
    <location>
        <begin position="399"/>
        <end position="418"/>
    </location>
</feature>
<feature type="transmembrane region" description="Helical" evidence="6">
    <location>
        <begin position="20"/>
        <end position="39"/>
    </location>
</feature>
<keyword evidence="3 6" id="KW-0812">Transmembrane</keyword>
<organism evidence="7 8">
    <name type="scientific">Spirosoma foliorum</name>
    <dbReference type="NCBI Taxonomy" id="2710596"/>
    <lineage>
        <taxon>Bacteria</taxon>
        <taxon>Pseudomonadati</taxon>
        <taxon>Bacteroidota</taxon>
        <taxon>Cytophagia</taxon>
        <taxon>Cytophagales</taxon>
        <taxon>Cytophagaceae</taxon>
        <taxon>Spirosoma</taxon>
    </lineage>
</organism>
<feature type="transmembrane region" description="Helical" evidence="6">
    <location>
        <begin position="306"/>
        <end position="323"/>
    </location>
</feature>
<accession>A0A7G5H3Z4</accession>
<feature type="transmembrane region" description="Helical" evidence="6">
    <location>
        <begin position="94"/>
        <end position="115"/>
    </location>
</feature>
<keyword evidence="5 6" id="KW-0472">Membrane</keyword>
<sequence>MPSRLTVDYLKSLLRKNAVVSLLGNGVSMLLGLLTFILLARWLTKSDFGEWSLLLTSYILFDTVRTGLVLNALIQQASHCENDDELRNWAGAAWQVGSLFTVLSGSLLILSVLISRWIVGPLMDVDSLLWLLLVGVVSLPLSVASWLLQTKSRFGSLQWSKLIHPLIFLVLLSLVYVNNVLSIKAVGLAYLLAMAISSLVSITTGWAFMSSYFTGTALERQPLLNYGKYSIGALLCSNLLRSSDIYLIRIFLGTDAVALYSIPQRLIQLLEVPIRSIVVTSIPEMVKLHRANQPERLADFFRKNAGGLWIALLPVSLFCIIFAEPLVTALGGSQYRDATVIFRIFMVYSALIPLDRYVGVLLDSIGVPKANMTKIFIMLVINILGDLIALQIFHSVTAVAFVSIFTFGTGVVLGFSMIGKRLPITGWQVVRAGHKGLFLLYAKFARS</sequence>
<dbReference type="PANTHER" id="PTHR30250:SF11">
    <property type="entry name" value="O-ANTIGEN TRANSPORTER-RELATED"/>
    <property type="match status" value="1"/>
</dbReference>
<evidence type="ECO:0000256" key="2">
    <source>
        <dbReference type="ARBA" id="ARBA00022475"/>
    </source>
</evidence>
<protein>
    <submittedName>
        <fullName evidence="7">Lipopolysaccharide biosynthesis protein</fullName>
    </submittedName>
</protein>
<evidence type="ECO:0000256" key="4">
    <source>
        <dbReference type="ARBA" id="ARBA00022989"/>
    </source>
</evidence>
<dbReference type="RefSeq" id="WP_182463212.1">
    <property type="nucleotide sequence ID" value="NZ_CP059732.1"/>
</dbReference>
<feature type="transmembrane region" description="Helical" evidence="6">
    <location>
        <begin position="127"/>
        <end position="147"/>
    </location>
</feature>
<dbReference type="KEGG" id="sfol:H3H32_13530"/>
<feature type="transmembrane region" description="Helical" evidence="6">
    <location>
        <begin position="188"/>
        <end position="209"/>
    </location>
</feature>
<name>A0A7G5H3Z4_9BACT</name>
<comment type="subcellular location">
    <subcellularLocation>
        <location evidence="1">Cell membrane</location>
        <topology evidence="1">Multi-pass membrane protein</topology>
    </subcellularLocation>
</comment>
<dbReference type="PANTHER" id="PTHR30250">
    <property type="entry name" value="PST FAMILY PREDICTED COLANIC ACID TRANSPORTER"/>
    <property type="match status" value="1"/>
</dbReference>
<keyword evidence="4 6" id="KW-1133">Transmembrane helix</keyword>
<dbReference type="AlphaFoldDB" id="A0A7G5H3Z4"/>
<dbReference type="EMBL" id="CP059732">
    <property type="protein sequence ID" value="QMW05836.1"/>
    <property type="molecule type" value="Genomic_DNA"/>
</dbReference>
<dbReference type="Pfam" id="PF01943">
    <property type="entry name" value="Polysacc_synt"/>
    <property type="match status" value="1"/>
</dbReference>
<proteinExistence type="predicted"/>
<feature type="transmembrane region" description="Helical" evidence="6">
    <location>
        <begin position="335"/>
        <end position="354"/>
    </location>
</feature>
<evidence type="ECO:0000256" key="6">
    <source>
        <dbReference type="SAM" id="Phobius"/>
    </source>
</evidence>